<dbReference type="GO" id="GO:0008374">
    <property type="term" value="F:O-acyltransferase activity"/>
    <property type="evidence" value="ECO:0007669"/>
    <property type="project" value="InterPro"/>
</dbReference>
<dbReference type="InterPro" id="IPR029058">
    <property type="entry name" value="AB_hydrolase_fold"/>
</dbReference>
<evidence type="ECO:0000313" key="2">
    <source>
        <dbReference type="Proteomes" id="UP000178448"/>
    </source>
</evidence>
<sequence>MPGLAGSFNWEAIFLCRTSNLLTPWTSWILSNEIYDPIIAAIPDTGMTPLPFYYDWRKDPRDNALKLKQFIESKTVPGEKVFAIGHSMGGLVIRAYLEAEQSESGISKFISVGSPHLGAADSYPTWSAGQVWGNTIWKLAATIIEVRCWRSGYHGISDKEIFRSVIPSVQTLLPSFKFLRDKKSDELKTAQFSQNPWLPNGLFQLPIPEVYVAALYGTGQQTLSEIPVKDANRAEQILGIWQDGKPVGKTGNTVGDGTVLALSALIPDAINRQANLNHIDLIKADEGISEIFNLLGLQYGVSDSEAKNSDVNPTSMLAIISGETKFSMVDSDGRIRGSEQGLIAISDPKDGIYTLTLEPADSQASFTVIQILPNDKILWREYDQKSGVRSTKKLNFNRVSPREDILVN</sequence>
<reference evidence="1 2" key="1">
    <citation type="journal article" date="2016" name="Nat. Commun.">
        <title>Thousands of microbial genomes shed light on interconnected biogeochemical processes in an aquifer system.</title>
        <authorList>
            <person name="Anantharaman K."/>
            <person name="Brown C.T."/>
            <person name="Hug L.A."/>
            <person name="Sharon I."/>
            <person name="Castelle C.J."/>
            <person name="Probst A.J."/>
            <person name="Thomas B.C."/>
            <person name="Singh A."/>
            <person name="Wilkins M.J."/>
            <person name="Karaoz U."/>
            <person name="Brodie E.L."/>
            <person name="Williams K.H."/>
            <person name="Hubbard S.S."/>
            <person name="Banfield J.F."/>
        </authorList>
    </citation>
    <scope>NUCLEOTIDE SEQUENCE [LARGE SCALE GENOMIC DNA]</scope>
</reference>
<comment type="caution">
    <text evidence="1">The sequence shown here is derived from an EMBL/GenBank/DDBJ whole genome shotgun (WGS) entry which is preliminary data.</text>
</comment>
<gene>
    <name evidence="1" type="ORF">A2Z33_04725</name>
</gene>
<dbReference type="PANTHER" id="PTHR11440">
    <property type="entry name" value="LECITHIN-CHOLESTEROL ACYLTRANSFERASE-RELATED"/>
    <property type="match status" value="1"/>
</dbReference>
<evidence type="ECO:0000313" key="1">
    <source>
        <dbReference type="EMBL" id="OGG03764.1"/>
    </source>
</evidence>
<dbReference type="SUPFAM" id="SSF53474">
    <property type="entry name" value="alpha/beta-Hydrolases"/>
    <property type="match status" value="1"/>
</dbReference>
<dbReference type="InterPro" id="IPR003386">
    <property type="entry name" value="LACT/PDAT_acylTrfase"/>
</dbReference>
<evidence type="ECO:0008006" key="3">
    <source>
        <dbReference type="Google" id="ProtNLM"/>
    </source>
</evidence>
<dbReference type="AlphaFoldDB" id="A0A1F5YUJ3"/>
<dbReference type="GO" id="GO:0006629">
    <property type="term" value="P:lipid metabolic process"/>
    <property type="evidence" value="ECO:0007669"/>
    <property type="project" value="InterPro"/>
</dbReference>
<proteinExistence type="predicted"/>
<accession>A0A1F5YUJ3</accession>
<organism evidence="1 2">
    <name type="scientific">Candidatus Gottesmanbacteria bacterium RBG_16_52_11</name>
    <dbReference type="NCBI Taxonomy" id="1798374"/>
    <lineage>
        <taxon>Bacteria</taxon>
        <taxon>Candidatus Gottesmaniibacteriota</taxon>
    </lineage>
</organism>
<dbReference type="STRING" id="1798374.A2Z33_04725"/>
<dbReference type="Pfam" id="PF02450">
    <property type="entry name" value="LCAT"/>
    <property type="match status" value="1"/>
</dbReference>
<dbReference type="Proteomes" id="UP000178448">
    <property type="component" value="Unassembled WGS sequence"/>
</dbReference>
<name>A0A1F5YUJ3_9BACT</name>
<protein>
    <recommendedName>
        <fullName evidence="3">DUF676 domain-containing protein</fullName>
    </recommendedName>
</protein>
<dbReference type="Gene3D" id="3.40.50.1820">
    <property type="entry name" value="alpha/beta hydrolase"/>
    <property type="match status" value="1"/>
</dbReference>
<dbReference type="EMBL" id="MFJD01000006">
    <property type="protein sequence ID" value="OGG03764.1"/>
    <property type="molecule type" value="Genomic_DNA"/>
</dbReference>